<dbReference type="RefSeq" id="WP_100765528.1">
    <property type="nucleotide sequence ID" value="NZ_NPEF02000004.1"/>
</dbReference>
<evidence type="ECO:0000313" key="5">
    <source>
        <dbReference type="Proteomes" id="UP000232122"/>
    </source>
</evidence>
<protein>
    <recommendedName>
        <fullName evidence="6">Lipoprotein</fullName>
    </recommendedName>
</protein>
<keyword evidence="5" id="KW-1185">Reference proteome</keyword>
<evidence type="ECO:0000313" key="3">
    <source>
        <dbReference type="EMBL" id="MDV6235041.1"/>
    </source>
</evidence>
<reference evidence="4" key="1">
    <citation type="submission" date="2017-07" db="EMBL/GenBank/DDBJ databases">
        <title>Leptospira spp. isolated from tropical soils.</title>
        <authorList>
            <person name="Thibeaux R."/>
            <person name="Iraola G."/>
            <person name="Ferres I."/>
            <person name="Bierque E."/>
            <person name="Girault D."/>
            <person name="Soupe-Gilbert M.-E."/>
            <person name="Picardeau M."/>
            <person name="Goarant C."/>
        </authorList>
    </citation>
    <scope>NUCLEOTIDE SEQUENCE [LARGE SCALE GENOMIC DNA]</scope>
    <source>
        <strain evidence="4">ATI7-C-A5</strain>
    </source>
</reference>
<gene>
    <name evidence="3" type="ORF">CH379_005285</name>
    <name evidence="4" type="ORF">CH379_16345</name>
</gene>
<reference evidence="3" key="3">
    <citation type="submission" date="2023-10" db="EMBL/GenBank/DDBJ databases">
        <authorList>
            <person name="Picardeau M."/>
            <person name="Thibeaux R."/>
        </authorList>
    </citation>
    <scope>NUCLEOTIDE SEQUENCE</scope>
    <source>
        <strain evidence="3">ATI7-C-A5</strain>
    </source>
</reference>
<dbReference type="NCBIfam" id="NF047473">
    <property type="entry name" value="lipo_LIC11755"/>
    <property type="match status" value="1"/>
</dbReference>
<dbReference type="EMBL" id="NPEF02000004">
    <property type="protein sequence ID" value="MDV6235041.1"/>
    <property type="molecule type" value="Genomic_DNA"/>
</dbReference>
<evidence type="ECO:0000256" key="2">
    <source>
        <dbReference type="SAM" id="SignalP"/>
    </source>
</evidence>
<keyword evidence="2" id="KW-0732">Signal</keyword>
<proteinExistence type="predicted"/>
<dbReference type="Proteomes" id="UP000232122">
    <property type="component" value="Unassembled WGS sequence"/>
</dbReference>
<sequence length="1007" mass="111680">MKLKSLIFVSLLSLFVVCSGNGKSPVWADLFYPGQFRLWYQPETSLDPEIVRENSKRWDQTDVRLETVERGVCLSAGPIPAFGVSVCVPDDAFGSKKLELQNILTFWRENPDSRSERMNFPFAETGGASLSVRLFKTLVEDLDGNWLVLSGDSGLDSALDRIGFPASARRSVFEGNSGSRPHSTRLWNGFSVFAGPDLVRIIFHSPYILNSENVLVLEIPGDVSVLSDFFASIEEHNRDVSALCKNELPSLSEWFAGTEAPLGRYLEFGNEKEYAVCTRKTDLKLGEAVYSLWKEEGFLIPGETLLRIEAEKPGFGTVLVDFPWSVLKKNGSISLNDGIETKTVTLSDRTFEEGDSYYSVRNGTYSVCSSGIRPDLTERFCGSPGRLETGNDPIDKQEFCDLESFRLEEINFNGIFTSGKLDDRGKFADLEFLGKTSCNPDSLSLKFAGFEVPIRTSEHKILPGRILTVGNGDFLERNVLLSKANLKKLEYSNSISLLDRGSGREVTLFPAPSWIPVLRKSDGYVSSLLFRNGVWRPHPFSASETILEDLRLKNAMDPGIATKSGFSNVSFSAELSEISWMGSYEGSSAISADRFVELDSEEEGFRFLEIVNGSQILSYLIPLRKGKNVFSSGKLVCFPDVTTWILPELSLGSSGTIRLLSNDADSVSDRLDWNSQSGPGVNSVSQKTRRSAVSVYSSGGERIWKNSGLSNPDRRKQSCTGTEASPGETNRIPPFLYKENRNSITDIFNPRLSWNLPPFLNGSEISLLQISSGQTQFPRNTEIGRFVDFWNSLKPVLQGDSVFSEDTMTYLFPSFGEGLIGIPASTGILIDSVYPHPAVSSNEWFTLCNRGNLSVDVRSLEIRDSSAADRIVEYSARFGNSLPEGWNSLYPNPQTWIFGDRFLHSGECGYVLSPGFKNETLPFADARHKKIFTIDKTTTIGNGISKNEGLDLFQERSSGFSHVHSYGNQRSPRPAVIDAETGDVMRLKPGRTGDGVEDYEILKKESL</sequence>
<name>A0A2N0B5V8_9LEPT</name>
<accession>A0A2N0B5V8</accession>
<evidence type="ECO:0000256" key="1">
    <source>
        <dbReference type="SAM" id="MobiDB-lite"/>
    </source>
</evidence>
<evidence type="ECO:0000313" key="4">
    <source>
        <dbReference type="EMBL" id="PJZ91858.1"/>
    </source>
</evidence>
<feature type="chain" id="PRO_5044577150" description="Lipoprotein" evidence="2">
    <location>
        <begin position="29"/>
        <end position="1007"/>
    </location>
</feature>
<feature type="signal peptide" evidence="2">
    <location>
        <begin position="1"/>
        <end position="28"/>
    </location>
</feature>
<dbReference type="EMBL" id="NPEF01000205">
    <property type="protein sequence ID" value="PJZ91858.1"/>
    <property type="molecule type" value="Genomic_DNA"/>
</dbReference>
<comment type="caution">
    <text evidence="4">The sequence shown here is derived from an EMBL/GenBank/DDBJ whole genome shotgun (WGS) entry which is preliminary data.</text>
</comment>
<feature type="region of interest" description="Disordered" evidence="1">
    <location>
        <begin position="704"/>
        <end position="734"/>
    </location>
</feature>
<dbReference type="AlphaFoldDB" id="A0A2N0B5V8"/>
<reference evidence="3 5" key="2">
    <citation type="journal article" date="2018" name="Microb. Genom.">
        <title>Deciphering the unexplored Leptospira diversity from soils uncovers genomic evolution to virulence.</title>
        <authorList>
            <person name="Thibeaux R."/>
            <person name="Iraola G."/>
            <person name="Ferres I."/>
            <person name="Bierque E."/>
            <person name="Girault D."/>
            <person name="Soupe-Gilbert M.E."/>
            <person name="Picardeau M."/>
            <person name="Goarant C."/>
        </authorList>
    </citation>
    <scope>NUCLEOTIDE SEQUENCE [LARGE SCALE GENOMIC DNA]</scope>
    <source>
        <strain evidence="3 5">ATI7-C-A5</strain>
    </source>
</reference>
<organism evidence="4">
    <name type="scientific">Leptospira ellisii</name>
    <dbReference type="NCBI Taxonomy" id="2023197"/>
    <lineage>
        <taxon>Bacteria</taxon>
        <taxon>Pseudomonadati</taxon>
        <taxon>Spirochaetota</taxon>
        <taxon>Spirochaetia</taxon>
        <taxon>Leptospirales</taxon>
        <taxon>Leptospiraceae</taxon>
        <taxon>Leptospira</taxon>
    </lineage>
</organism>
<evidence type="ECO:0008006" key="6">
    <source>
        <dbReference type="Google" id="ProtNLM"/>
    </source>
</evidence>